<proteinExistence type="predicted"/>
<feature type="domain" description="ABC transporter" evidence="1">
    <location>
        <begin position="1"/>
        <end position="199"/>
    </location>
</feature>
<dbReference type="InterPro" id="IPR003439">
    <property type="entry name" value="ABC_transporter-like_ATP-bd"/>
</dbReference>
<dbReference type="Proteomes" id="UP000886100">
    <property type="component" value="Unassembled WGS sequence"/>
</dbReference>
<reference evidence="2" key="1">
    <citation type="journal article" date="2020" name="mSystems">
        <title>Genome- and Community-Level Interaction Insights into Carbon Utilization and Element Cycling Functions of Hydrothermarchaeota in Hydrothermal Sediment.</title>
        <authorList>
            <person name="Zhou Z."/>
            <person name="Liu Y."/>
            <person name="Xu W."/>
            <person name="Pan J."/>
            <person name="Luo Z.H."/>
            <person name="Li M."/>
        </authorList>
    </citation>
    <scope>NUCLEOTIDE SEQUENCE [LARGE SCALE GENOMIC DNA]</scope>
    <source>
        <strain evidence="2">HyVt-535</strain>
    </source>
</reference>
<protein>
    <submittedName>
        <fullName evidence="2">ATP-binding cassette domain-containing protein</fullName>
    </submittedName>
</protein>
<organism evidence="2">
    <name type="scientific">Thiolapillus brandeum</name>
    <dbReference type="NCBI Taxonomy" id="1076588"/>
    <lineage>
        <taxon>Bacteria</taxon>
        <taxon>Pseudomonadati</taxon>
        <taxon>Pseudomonadota</taxon>
        <taxon>Gammaproteobacteria</taxon>
        <taxon>Chromatiales</taxon>
        <taxon>Sedimenticolaceae</taxon>
        <taxon>Thiolapillus</taxon>
    </lineage>
</organism>
<dbReference type="PANTHER" id="PTHR43119:SF1">
    <property type="entry name" value="ABC TRANSPORTER DOMAIN-CONTAINING PROTEIN"/>
    <property type="match status" value="1"/>
</dbReference>
<dbReference type="SUPFAM" id="SSF52540">
    <property type="entry name" value="P-loop containing nucleoside triphosphate hydrolases"/>
    <property type="match status" value="1"/>
</dbReference>
<keyword evidence="2" id="KW-0067">ATP-binding</keyword>
<evidence type="ECO:0000313" key="2">
    <source>
        <dbReference type="EMBL" id="HHH12903.1"/>
    </source>
</evidence>
<dbReference type="AlphaFoldDB" id="A0A7C5N2C7"/>
<evidence type="ECO:0000259" key="1">
    <source>
        <dbReference type="PROSITE" id="PS50893"/>
    </source>
</evidence>
<sequence>MKLERLRPLLGEPLSLEVPAGCTCFVRGPSGAGKSLLLRAVADLDPNEGEVFVGTLRRSRVPAHRWRRLAGYLPAESHWWEDRVGDHHSHWDLSLLERLGFGAEVLGWQVARLSTGERQRLALARLLSNEPAALLLDEPVANLDSANAERVVGVIRDYQENRRTPILWVSHGSENETTPCRGTLWLKKGRVVKLETAWN</sequence>
<dbReference type="Pfam" id="PF00005">
    <property type="entry name" value="ABC_tran"/>
    <property type="match status" value="1"/>
</dbReference>
<dbReference type="GO" id="GO:0016887">
    <property type="term" value="F:ATP hydrolysis activity"/>
    <property type="evidence" value="ECO:0007669"/>
    <property type="project" value="InterPro"/>
</dbReference>
<dbReference type="Gene3D" id="3.40.50.300">
    <property type="entry name" value="P-loop containing nucleotide triphosphate hydrolases"/>
    <property type="match status" value="1"/>
</dbReference>
<comment type="caution">
    <text evidence="2">The sequence shown here is derived from an EMBL/GenBank/DDBJ whole genome shotgun (WGS) entry which is preliminary data.</text>
</comment>
<dbReference type="CDD" id="cd00267">
    <property type="entry name" value="ABC_ATPase"/>
    <property type="match status" value="1"/>
</dbReference>
<dbReference type="InterPro" id="IPR027417">
    <property type="entry name" value="P-loop_NTPase"/>
</dbReference>
<dbReference type="PROSITE" id="PS50893">
    <property type="entry name" value="ABC_TRANSPORTER_2"/>
    <property type="match status" value="1"/>
</dbReference>
<dbReference type="PANTHER" id="PTHR43119">
    <property type="entry name" value="ABC TRANSPORT PROTEIN ATP-BINDING COMPONENT-RELATED"/>
    <property type="match status" value="1"/>
</dbReference>
<keyword evidence="2" id="KW-0547">Nucleotide-binding</keyword>
<accession>A0A7C5N2C7</accession>
<dbReference type="EMBL" id="DROM01000100">
    <property type="protein sequence ID" value="HHH12903.1"/>
    <property type="molecule type" value="Genomic_DNA"/>
</dbReference>
<gene>
    <name evidence="2" type="ORF">ENJ98_01585</name>
</gene>
<dbReference type="GO" id="GO:0005524">
    <property type="term" value="F:ATP binding"/>
    <property type="evidence" value="ECO:0007669"/>
    <property type="project" value="UniProtKB-KW"/>
</dbReference>
<name>A0A7C5N2C7_9GAMM</name>